<comment type="caution">
    <text evidence="10">The sequence shown here is derived from an EMBL/GenBank/DDBJ whole genome shotgun (WGS) entry which is preliminary data.</text>
</comment>
<feature type="domain" description="UTP23 sensor motif region" evidence="9">
    <location>
        <begin position="282"/>
        <end position="301"/>
    </location>
</feature>
<organism evidence="10 11">
    <name type="scientific">Platysternon megacephalum</name>
    <name type="common">big-headed turtle</name>
    <dbReference type="NCBI Taxonomy" id="55544"/>
    <lineage>
        <taxon>Eukaryota</taxon>
        <taxon>Metazoa</taxon>
        <taxon>Chordata</taxon>
        <taxon>Craniata</taxon>
        <taxon>Vertebrata</taxon>
        <taxon>Euteleostomi</taxon>
        <taxon>Archelosauria</taxon>
        <taxon>Testudinata</taxon>
        <taxon>Testudines</taxon>
        <taxon>Cryptodira</taxon>
        <taxon>Durocryptodira</taxon>
        <taxon>Testudinoidea</taxon>
        <taxon>Platysternidae</taxon>
        <taxon>Platysternon</taxon>
    </lineage>
</organism>
<evidence type="ECO:0000256" key="3">
    <source>
        <dbReference type="ARBA" id="ARBA00022552"/>
    </source>
</evidence>
<evidence type="ECO:0000256" key="5">
    <source>
        <dbReference type="ARBA" id="ARBA00037300"/>
    </source>
</evidence>
<dbReference type="InterPro" id="IPR006984">
    <property type="entry name" value="Fcf1/UTP23"/>
</dbReference>
<dbReference type="Gene3D" id="3.40.50.1010">
    <property type="entry name" value="5'-nuclease"/>
    <property type="match status" value="1"/>
</dbReference>
<keyword evidence="3" id="KW-0698">rRNA processing</keyword>
<name>A0A4D9EZD5_9SAUR</name>
<reference evidence="10 11" key="2">
    <citation type="submission" date="2019-04" db="EMBL/GenBank/DDBJ databases">
        <title>The genome sequence of big-headed turtle.</title>
        <authorList>
            <person name="Gong S."/>
        </authorList>
    </citation>
    <scope>NUCLEOTIDE SEQUENCE [LARGE SCALE GENOMIC DNA]</scope>
    <source>
        <strain evidence="10">DO16091913</strain>
        <tissue evidence="10">Muscle</tissue>
    </source>
</reference>
<dbReference type="EMBL" id="QXTE01000022">
    <property type="protein sequence ID" value="TFK12448.1"/>
    <property type="molecule type" value="Genomic_DNA"/>
</dbReference>
<dbReference type="InterPro" id="IPR057776">
    <property type="entry name" value="UTP23_sensor"/>
</dbReference>
<evidence type="ECO:0000256" key="8">
    <source>
        <dbReference type="SAM" id="MobiDB-lite"/>
    </source>
</evidence>
<evidence type="ECO:0000313" key="11">
    <source>
        <dbReference type="Proteomes" id="UP000297703"/>
    </source>
</evidence>
<evidence type="ECO:0000256" key="4">
    <source>
        <dbReference type="ARBA" id="ARBA00023242"/>
    </source>
</evidence>
<proteinExistence type="inferred from homology"/>
<feature type="region of interest" description="Disordered" evidence="8">
    <location>
        <begin position="19"/>
        <end position="43"/>
    </location>
</feature>
<dbReference type="CDD" id="cd09866">
    <property type="entry name" value="PIN_Fcf1-Utp23-H"/>
    <property type="match status" value="1"/>
</dbReference>
<dbReference type="InterPro" id="IPR029060">
    <property type="entry name" value="PIN-like_dom_sf"/>
</dbReference>
<feature type="compositionally biased region" description="Polar residues" evidence="8">
    <location>
        <begin position="21"/>
        <end position="39"/>
    </location>
</feature>
<evidence type="ECO:0000313" key="10">
    <source>
        <dbReference type="EMBL" id="TFK12448.1"/>
    </source>
</evidence>
<evidence type="ECO:0000259" key="9">
    <source>
        <dbReference type="Pfam" id="PF24779"/>
    </source>
</evidence>
<keyword evidence="11" id="KW-1185">Reference proteome</keyword>
<dbReference type="Pfam" id="PF24779">
    <property type="entry name" value="UTP23_sensor"/>
    <property type="match status" value="1"/>
</dbReference>
<dbReference type="GO" id="GO:0006364">
    <property type="term" value="P:rRNA processing"/>
    <property type="evidence" value="ECO:0007669"/>
    <property type="project" value="UniProtKB-KW"/>
</dbReference>
<dbReference type="SUPFAM" id="SSF88723">
    <property type="entry name" value="PIN domain-like"/>
    <property type="match status" value="1"/>
</dbReference>
<keyword evidence="2" id="KW-0690">Ribosome biogenesis</keyword>
<dbReference type="FunFam" id="3.40.50.1010:FF:000006">
    <property type="entry name" value="rRNA-processing protein UTP23 homolog"/>
    <property type="match status" value="1"/>
</dbReference>
<accession>A0A4D9EZD5</accession>
<dbReference type="AlphaFoldDB" id="A0A4D9EZD5"/>
<evidence type="ECO:0000256" key="2">
    <source>
        <dbReference type="ARBA" id="ARBA00022517"/>
    </source>
</evidence>
<evidence type="ECO:0000256" key="6">
    <source>
        <dbReference type="ARBA" id="ARBA00038503"/>
    </source>
</evidence>
<dbReference type="Proteomes" id="UP000297703">
    <property type="component" value="Unassembled WGS sequence"/>
</dbReference>
<dbReference type="OrthoDB" id="25675at2759"/>
<keyword evidence="4" id="KW-0539">Nucleus</keyword>
<evidence type="ECO:0000256" key="1">
    <source>
        <dbReference type="ARBA" id="ARBA00004604"/>
    </source>
</evidence>
<comment type="subcellular location">
    <subcellularLocation>
        <location evidence="1">Nucleus</location>
        <location evidence="1">Nucleolus</location>
    </subcellularLocation>
</comment>
<evidence type="ECO:0000256" key="7">
    <source>
        <dbReference type="ARBA" id="ARBA00071400"/>
    </source>
</evidence>
<comment type="function">
    <text evidence="5">Involved in rRNA-processing and ribosome biogenesis.</text>
</comment>
<dbReference type="Pfam" id="PF04900">
    <property type="entry name" value="Fcf1"/>
    <property type="match status" value="1"/>
</dbReference>
<feature type="compositionally biased region" description="Basic residues" evidence="8">
    <location>
        <begin position="312"/>
        <end position="322"/>
    </location>
</feature>
<sequence length="338" mass="37738">MNPYPSPARDRVLVTRWTGHARTNGSGLASQSRSGSQRHASLPTPLARRSALCPGCRAHACGFPDPGQPTTTVSFRVRSRCGRCPGRSALAMKITRQKHAKKYMSFYKYNFGFREPFQVLLDGTFCQAALRNKIQIRDQLPGYLAGATQLCTTRCVLKELESLGKELYGAKLIAQRFQVRNCSHFKDPVSGSACLLSMIEEGNPHHYFIATQDQDLATKVKKKAGVPLLFIIQNTMVLDKPSPKSLAFVQAMQANQLVPEHQKQSIEHLKEEQGLVKESENRRKRKRAGGPNPLSCLKKKKTVQETQQPSAAKKKRKRKRNRAKSEAKTVSVQLSVKA</sequence>
<protein>
    <recommendedName>
        <fullName evidence="7">rRNA-processing protein UTP23 homolog</fullName>
    </recommendedName>
</protein>
<feature type="region of interest" description="Disordered" evidence="8">
    <location>
        <begin position="273"/>
        <end position="338"/>
    </location>
</feature>
<dbReference type="STRING" id="55544.A0A4D9EZD5"/>
<dbReference type="PANTHER" id="PTHR12416">
    <property type="entry name" value="RRNA-PROCESSING PROTEIN UTP23 HOMOLOG"/>
    <property type="match status" value="1"/>
</dbReference>
<reference evidence="10 11" key="1">
    <citation type="submission" date="2019-04" db="EMBL/GenBank/DDBJ databases">
        <title>Draft genome of the big-headed turtle Platysternon megacephalum.</title>
        <authorList>
            <person name="Gong S."/>
        </authorList>
    </citation>
    <scope>NUCLEOTIDE SEQUENCE [LARGE SCALE GENOMIC DNA]</scope>
    <source>
        <strain evidence="10">DO16091913</strain>
        <tissue evidence="10">Muscle</tissue>
    </source>
</reference>
<gene>
    <name evidence="10" type="ORF">DR999_PMT04245</name>
</gene>
<dbReference type="GO" id="GO:0032040">
    <property type="term" value="C:small-subunit processome"/>
    <property type="evidence" value="ECO:0007669"/>
    <property type="project" value="InterPro"/>
</dbReference>
<comment type="similarity">
    <text evidence="6">Belongs to the UTP23/FCF1 family. UTP23 subfamily.</text>
</comment>